<evidence type="ECO:0000313" key="2">
    <source>
        <dbReference type="Proteomes" id="UP000251314"/>
    </source>
</evidence>
<organism evidence="1 2">
    <name type="scientific">Phytophthora cactorum</name>
    <dbReference type="NCBI Taxonomy" id="29920"/>
    <lineage>
        <taxon>Eukaryota</taxon>
        <taxon>Sar</taxon>
        <taxon>Stramenopiles</taxon>
        <taxon>Oomycota</taxon>
        <taxon>Peronosporomycetes</taxon>
        <taxon>Peronosporales</taxon>
        <taxon>Peronosporaceae</taxon>
        <taxon>Phytophthora</taxon>
    </lineage>
</organism>
<dbReference type="VEuPathDB" id="FungiDB:PC110_g6161"/>
<accession>A0A329SL37</accession>
<keyword evidence="2" id="KW-1185">Reference proteome</keyword>
<gene>
    <name evidence="1" type="ORF">PC110_g6161</name>
</gene>
<protein>
    <submittedName>
        <fullName evidence="1">Uncharacterized protein</fullName>
    </submittedName>
</protein>
<name>A0A329SL37_9STRA</name>
<dbReference type="Proteomes" id="UP000251314">
    <property type="component" value="Unassembled WGS sequence"/>
</dbReference>
<evidence type="ECO:0000313" key="1">
    <source>
        <dbReference type="EMBL" id="RAW37573.1"/>
    </source>
</evidence>
<dbReference type="AlphaFoldDB" id="A0A329SL37"/>
<comment type="caution">
    <text evidence="1">The sequence shown here is derived from an EMBL/GenBank/DDBJ whole genome shotgun (WGS) entry which is preliminary data.</text>
</comment>
<sequence length="121" mass="12818">MLSSGGSRASTVVIRRIKGYMAELQAPELVRDYPRYMGCVTSSGCSATACCFHTKAEVLQDPVPGVAGHGVGKRVYCAPVRVNGQKPPKYCAFFETLMEQLLAVDAANATSTEDCTAALPA</sequence>
<dbReference type="EMBL" id="MJFZ01000109">
    <property type="protein sequence ID" value="RAW37573.1"/>
    <property type="molecule type" value="Genomic_DNA"/>
</dbReference>
<reference evidence="1 2" key="1">
    <citation type="submission" date="2018-01" db="EMBL/GenBank/DDBJ databases">
        <title>Draft genome of the strawberry crown rot pathogen Phytophthora cactorum.</title>
        <authorList>
            <person name="Armitage A.D."/>
            <person name="Lysoe E."/>
            <person name="Nellist C.F."/>
            <person name="Harrison R.J."/>
            <person name="Brurberg M.B."/>
        </authorList>
    </citation>
    <scope>NUCLEOTIDE SEQUENCE [LARGE SCALE GENOMIC DNA]</scope>
    <source>
        <strain evidence="1 2">10300</strain>
    </source>
</reference>
<proteinExistence type="predicted"/>